<dbReference type="OrthoDB" id="10655171at2759"/>
<comment type="caution">
    <text evidence="1">The sequence shown here is derived from an EMBL/GenBank/DDBJ whole genome shotgun (WGS) entry which is preliminary data.</text>
</comment>
<protein>
    <recommendedName>
        <fullName evidence="3">F-box domain-containing protein</fullName>
    </recommendedName>
</protein>
<name>A0A8H5CAA3_9AGAR</name>
<accession>A0A8H5CAA3</accession>
<dbReference type="Proteomes" id="UP000559256">
    <property type="component" value="Unassembled WGS sequence"/>
</dbReference>
<sequence length="639" mass="70705">MSTRLTPHTHKRHERALKRLRSDFLLVCSSTASRPCLIDVLPNELLSEIFIYFCQSLPHSEAKFSFLPSSSTPSTKESEDIQPQAILTTICSRWRDVAYATPRLWTNITLTIQNTAPCPESFYSMFPLSMPKHIAVAAEWLGRSGVRPLSIVVRNQPSLQPAFTPSVLTPDMAGEELLSLVTAHAPQWSMLQITQHFPLDSYRKSIFSLPPTTQLSHLKTLELCFNKHSFRYGLDASGAEKVEVEKCNSEFGPESFQFLSNASKLESFTILGQAPFLDNLLQPLQTHVNQLTTLKLISLSSTSRWGPQCMREILLTFTALREVHLSIPTEEKQLASAHAPALLDRRSAIQQVMAMGVTTLPALNSLTLTTDFSEGLVHVLSKLSLPNLSMLSLSITDVLGQTDSTDSTSLNSLPTLNDTLLRLLHQSRFTLTALKLNNLDDLSTSVLEHILVSANSSLEELEVFYCNSVDLVELVESFDVGFRSRPQLDLRPVLPRLQTFYLGASFEGLRRGEGEGDADGIVDWTLGRSRVTSIDGTGPTSQLLQLHQQQIGNGNEGGSSGAGAGVTFLKQVYFQFNDSALTAEQKGIVNNFVNLNADRQGDGDGDLAEGNTKFELDFIEEVWEFDSDDEDEMDVDAGY</sequence>
<reference evidence="1 2" key="1">
    <citation type="journal article" date="2020" name="ISME J.">
        <title>Uncovering the hidden diversity of litter-decomposition mechanisms in mushroom-forming fungi.</title>
        <authorList>
            <person name="Floudas D."/>
            <person name="Bentzer J."/>
            <person name="Ahren D."/>
            <person name="Johansson T."/>
            <person name="Persson P."/>
            <person name="Tunlid A."/>
        </authorList>
    </citation>
    <scope>NUCLEOTIDE SEQUENCE [LARGE SCALE GENOMIC DNA]</scope>
    <source>
        <strain evidence="1 2">CBS 291.85</strain>
    </source>
</reference>
<dbReference type="Gene3D" id="1.20.1280.50">
    <property type="match status" value="1"/>
</dbReference>
<organism evidence="1 2">
    <name type="scientific">Tetrapyrgos nigripes</name>
    <dbReference type="NCBI Taxonomy" id="182062"/>
    <lineage>
        <taxon>Eukaryota</taxon>
        <taxon>Fungi</taxon>
        <taxon>Dikarya</taxon>
        <taxon>Basidiomycota</taxon>
        <taxon>Agaricomycotina</taxon>
        <taxon>Agaricomycetes</taxon>
        <taxon>Agaricomycetidae</taxon>
        <taxon>Agaricales</taxon>
        <taxon>Marasmiineae</taxon>
        <taxon>Marasmiaceae</taxon>
        <taxon>Tetrapyrgos</taxon>
    </lineage>
</organism>
<dbReference type="AlphaFoldDB" id="A0A8H5CAA3"/>
<gene>
    <name evidence="1" type="ORF">D9758_015701</name>
</gene>
<proteinExistence type="predicted"/>
<evidence type="ECO:0008006" key="3">
    <source>
        <dbReference type="Google" id="ProtNLM"/>
    </source>
</evidence>
<evidence type="ECO:0000313" key="2">
    <source>
        <dbReference type="Proteomes" id="UP000559256"/>
    </source>
</evidence>
<keyword evidence="2" id="KW-1185">Reference proteome</keyword>
<evidence type="ECO:0000313" key="1">
    <source>
        <dbReference type="EMBL" id="KAF5337833.1"/>
    </source>
</evidence>
<dbReference type="EMBL" id="JAACJM010000205">
    <property type="protein sequence ID" value="KAF5337833.1"/>
    <property type="molecule type" value="Genomic_DNA"/>
</dbReference>